<accession>A0ABP8T9K5</accession>
<gene>
    <name evidence="6" type="ORF">GCM10023195_04590</name>
</gene>
<evidence type="ECO:0000256" key="3">
    <source>
        <dbReference type="ARBA" id="ARBA00022840"/>
    </source>
</evidence>
<reference evidence="7" key="1">
    <citation type="journal article" date="2019" name="Int. J. Syst. Evol. Microbiol.">
        <title>The Global Catalogue of Microorganisms (GCM) 10K type strain sequencing project: providing services to taxonomists for standard genome sequencing and annotation.</title>
        <authorList>
            <consortium name="The Broad Institute Genomics Platform"/>
            <consortium name="The Broad Institute Genome Sequencing Center for Infectious Disease"/>
            <person name="Wu L."/>
            <person name="Ma J."/>
        </authorList>
    </citation>
    <scope>NUCLEOTIDE SEQUENCE [LARGE SCALE GENOMIC DNA]</scope>
    <source>
        <strain evidence="7">JCM 17938</strain>
    </source>
</reference>
<dbReference type="EMBL" id="BAABHJ010000001">
    <property type="protein sequence ID" value="GAA4601687.1"/>
    <property type="molecule type" value="Genomic_DNA"/>
</dbReference>
<evidence type="ECO:0000313" key="7">
    <source>
        <dbReference type="Proteomes" id="UP001500212"/>
    </source>
</evidence>
<name>A0ABP8T9K5_9ACTN</name>
<dbReference type="SUPFAM" id="SSF56059">
    <property type="entry name" value="Glutathione synthetase ATP-binding domain-like"/>
    <property type="match status" value="1"/>
</dbReference>
<sequence length="377" mass="42073">METFLPRWFPDDFAAIHYFDGDFEKLVATVKGYDPICIVPGLEPGVELAGELVDAVLPGTGNVPGSSPVHRDKALMAKSLERDGVPHLRTICSSDPEEVADWLKSTGLEGRPLVIKPPKSSGAEDVRLIEAGDDWRRYFDRLLGTLNHYGQVNDKVIIQEFADGTEYIVDLYSVNGQHGLVDVCVYQKRTRDGEIGIYDVADFLAPDDPVVRPLWEYTAQAAHACGIRNGSTHAEVMLTPDGPRLIELAARYSGSCMMISGSLATGDNQIDRTVRHYADGEYVPWYELQQEVRTVWLAAESNGELRNIDIFEEVRKMPTFYAMSLPENGKVVPQTTGMSTSLGWIVQGASDWDAIEKDYHRIRELERSLIIEPVTER</sequence>
<protein>
    <submittedName>
        <fullName evidence="6">ATP-grasp domain-containing protein</fullName>
    </submittedName>
</protein>
<keyword evidence="1" id="KW-0436">Ligase</keyword>
<dbReference type="PANTHER" id="PTHR43585">
    <property type="entry name" value="FUMIPYRROLE BIOSYNTHESIS PROTEIN C"/>
    <property type="match status" value="1"/>
</dbReference>
<evidence type="ECO:0000259" key="5">
    <source>
        <dbReference type="PROSITE" id="PS50975"/>
    </source>
</evidence>
<organism evidence="6 7">
    <name type="scientific">Actinoallomurus liliacearum</name>
    <dbReference type="NCBI Taxonomy" id="1080073"/>
    <lineage>
        <taxon>Bacteria</taxon>
        <taxon>Bacillati</taxon>
        <taxon>Actinomycetota</taxon>
        <taxon>Actinomycetes</taxon>
        <taxon>Streptosporangiales</taxon>
        <taxon>Thermomonosporaceae</taxon>
        <taxon>Actinoallomurus</taxon>
    </lineage>
</organism>
<dbReference type="NCBIfam" id="NF005543">
    <property type="entry name" value="PRK07206.1"/>
    <property type="match status" value="1"/>
</dbReference>
<evidence type="ECO:0000313" key="6">
    <source>
        <dbReference type="EMBL" id="GAA4601687.1"/>
    </source>
</evidence>
<proteinExistence type="predicted"/>
<dbReference type="Proteomes" id="UP001500212">
    <property type="component" value="Unassembled WGS sequence"/>
</dbReference>
<dbReference type="PROSITE" id="PS50975">
    <property type="entry name" value="ATP_GRASP"/>
    <property type="match status" value="1"/>
</dbReference>
<keyword evidence="7" id="KW-1185">Reference proteome</keyword>
<comment type="caution">
    <text evidence="6">The sequence shown here is derived from an EMBL/GenBank/DDBJ whole genome shotgun (WGS) entry which is preliminary data.</text>
</comment>
<dbReference type="PANTHER" id="PTHR43585:SF2">
    <property type="entry name" value="ATP-GRASP ENZYME FSQD"/>
    <property type="match status" value="1"/>
</dbReference>
<keyword evidence="3 4" id="KW-0067">ATP-binding</keyword>
<evidence type="ECO:0000256" key="1">
    <source>
        <dbReference type="ARBA" id="ARBA00022598"/>
    </source>
</evidence>
<keyword evidence="2 4" id="KW-0547">Nucleotide-binding</keyword>
<feature type="domain" description="ATP-grasp" evidence="5">
    <location>
        <begin position="77"/>
        <end position="278"/>
    </location>
</feature>
<evidence type="ECO:0000256" key="2">
    <source>
        <dbReference type="ARBA" id="ARBA00022741"/>
    </source>
</evidence>
<dbReference type="InterPro" id="IPR011761">
    <property type="entry name" value="ATP-grasp"/>
</dbReference>
<dbReference type="Pfam" id="PF13535">
    <property type="entry name" value="ATP-grasp_4"/>
    <property type="match status" value="1"/>
</dbReference>
<dbReference type="Gene3D" id="3.30.470.20">
    <property type="entry name" value="ATP-grasp fold, B domain"/>
    <property type="match status" value="1"/>
</dbReference>
<dbReference type="InterPro" id="IPR052032">
    <property type="entry name" value="ATP-dep_AA_Ligase"/>
</dbReference>
<evidence type="ECO:0000256" key="4">
    <source>
        <dbReference type="PROSITE-ProRule" id="PRU00409"/>
    </source>
</evidence>